<dbReference type="GO" id="GO:0015159">
    <property type="term" value="F:polysaccharide transmembrane transporter activity"/>
    <property type="evidence" value="ECO:0007669"/>
    <property type="project" value="InterPro"/>
</dbReference>
<dbReference type="PANTHER" id="PTHR33619">
    <property type="entry name" value="POLYSACCHARIDE EXPORT PROTEIN GFCE-RELATED"/>
    <property type="match status" value="1"/>
</dbReference>
<proteinExistence type="predicted"/>
<reference evidence="4 5" key="1">
    <citation type="submission" date="2017-06" db="EMBL/GenBank/DDBJ databases">
        <authorList>
            <person name="Kim H.J."/>
            <person name="Triplett B.A."/>
        </authorList>
    </citation>
    <scope>NUCLEOTIDE SEQUENCE [LARGE SCALE GENOMIC DNA]</scope>
    <source>
        <strain evidence="4 5">DSM 18704</strain>
    </source>
</reference>
<evidence type="ECO:0000313" key="5">
    <source>
        <dbReference type="Proteomes" id="UP000198356"/>
    </source>
</evidence>
<dbReference type="Proteomes" id="UP000198356">
    <property type="component" value="Unassembled WGS sequence"/>
</dbReference>
<name>A0A239HE68_9BACT</name>
<dbReference type="Gene3D" id="3.30.1950.10">
    <property type="entry name" value="wza like domain"/>
    <property type="match status" value="1"/>
</dbReference>
<evidence type="ECO:0000256" key="1">
    <source>
        <dbReference type="ARBA" id="ARBA00022729"/>
    </source>
</evidence>
<keyword evidence="1 2" id="KW-0732">Signal</keyword>
<feature type="chain" id="PRO_5012873344" evidence="2">
    <location>
        <begin position="27"/>
        <end position="329"/>
    </location>
</feature>
<dbReference type="InterPro" id="IPR003715">
    <property type="entry name" value="Poly_export_N"/>
</dbReference>
<sequence length="329" mass="34440">MSIQRGVLSRIALTLAALLLTVDCRAQFSGPAFLSNSPANRAVVPTTDPAVLAAPSVDPQIGPGDLLSVTIFGVLSYAAPARVSVDGTVQLPLIGLVPVGGLPLHQAERLIATRLIDAGMYRNPQVTIQITESQNQTVTVTGELHAVIPVSGERHLLEILAATGPGPIPNTISRVITVLRPGLDQPIVVDLGTDPVQSAKANILIRPRDTIVLSHVGVVYVVGAFKTQGAIPLVQSSPLTLLEATSLSGGAGFEGKLSEVRIIRTFGAERRILPIDMNLVLKNKAPDPVLQADDIVILPSSAIRAAIKSNGINTLSSVASLLVVALQYH</sequence>
<dbReference type="Pfam" id="PF02563">
    <property type="entry name" value="Poly_export"/>
    <property type="match status" value="1"/>
</dbReference>
<gene>
    <name evidence="4" type="ORF">SAMN05421770_102357</name>
</gene>
<dbReference type="PANTHER" id="PTHR33619:SF3">
    <property type="entry name" value="POLYSACCHARIDE EXPORT PROTEIN GFCE-RELATED"/>
    <property type="match status" value="1"/>
</dbReference>
<accession>A0A239HE68</accession>
<evidence type="ECO:0000259" key="3">
    <source>
        <dbReference type="Pfam" id="PF02563"/>
    </source>
</evidence>
<feature type="signal peptide" evidence="2">
    <location>
        <begin position="1"/>
        <end position="26"/>
    </location>
</feature>
<evidence type="ECO:0000256" key="2">
    <source>
        <dbReference type="SAM" id="SignalP"/>
    </source>
</evidence>
<protein>
    <submittedName>
        <fullName evidence="4">Polysaccharide export outer membrane protein</fullName>
    </submittedName>
</protein>
<dbReference type="RefSeq" id="WP_089407848.1">
    <property type="nucleotide sequence ID" value="NZ_FZOU01000002.1"/>
</dbReference>
<evidence type="ECO:0000313" key="4">
    <source>
        <dbReference type="EMBL" id="SNS79451.1"/>
    </source>
</evidence>
<dbReference type="Gene3D" id="3.10.560.10">
    <property type="entry name" value="Outer membrane lipoprotein wza domain like"/>
    <property type="match status" value="1"/>
</dbReference>
<dbReference type="InterPro" id="IPR049712">
    <property type="entry name" value="Poly_export"/>
</dbReference>
<dbReference type="EMBL" id="FZOU01000002">
    <property type="protein sequence ID" value="SNS79451.1"/>
    <property type="molecule type" value="Genomic_DNA"/>
</dbReference>
<dbReference type="OrthoDB" id="197007at2"/>
<organism evidence="4 5">
    <name type="scientific">Granulicella rosea</name>
    <dbReference type="NCBI Taxonomy" id="474952"/>
    <lineage>
        <taxon>Bacteria</taxon>
        <taxon>Pseudomonadati</taxon>
        <taxon>Acidobacteriota</taxon>
        <taxon>Terriglobia</taxon>
        <taxon>Terriglobales</taxon>
        <taxon>Acidobacteriaceae</taxon>
        <taxon>Granulicella</taxon>
    </lineage>
</organism>
<keyword evidence="5" id="KW-1185">Reference proteome</keyword>
<feature type="domain" description="Polysaccharide export protein N-terminal" evidence="3">
    <location>
        <begin position="57"/>
        <end position="130"/>
    </location>
</feature>
<dbReference type="AlphaFoldDB" id="A0A239HE68"/>